<dbReference type="GO" id="GO:0005737">
    <property type="term" value="C:cytoplasm"/>
    <property type="evidence" value="ECO:0007669"/>
    <property type="project" value="TreeGrafter"/>
</dbReference>
<dbReference type="InterPro" id="IPR036736">
    <property type="entry name" value="ACP-like_sf"/>
</dbReference>
<dbReference type="Pfam" id="PF21089">
    <property type="entry name" value="PKS_DH_N"/>
    <property type="match status" value="1"/>
</dbReference>
<dbReference type="Pfam" id="PF14765">
    <property type="entry name" value="PS-DH"/>
    <property type="match status" value="1"/>
</dbReference>
<dbReference type="InterPro" id="IPR029058">
    <property type="entry name" value="AB_hydrolase_fold"/>
</dbReference>
<dbReference type="InterPro" id="IPR057326">
    <property type="entry name" value="KR_dom"/>
</dbReference>
<dbReference type="InterPro" id="IPR001227">
    <property type="entry name" value="Ac_transferase_dom_sf"/>
</dbReference>
<dbReference type="InterPro" id="IPR032821">
    <property type="entry name" value="PKS_assoc"/>
</dbReference>
<feature type="domain" description="Carrier" evidence="10">
    <location>
        <begin position="1740"/>
        <end position="1815"/>
    </location>
</feature>
<keyword evidence="2" id="KW-0596">Phosphopantetheine</keyword>
<dbReference type="InterPro" id="IPR014043">
    <property type="entry name" value="Acyl_transferase_dom"/>
</dbReference>
<dbReference type="InterPro" id="IPR016039">
    <property type="entry name" value="Thiolase-like"/>
</dbReference>
<dbReference type="InterPro" id="IPR049552">
    <property type="entry name" value="PKS_DH_N"/>
</dbReference>
<feature type="region of interest" description="N-terminal hotdog fold" evidence="8">
    <location>
        <begin position="1363"/>
        <end position="1482"/>
    </location>
</feature>
<dbReference type="InterPro" id="IPR042104">
    <property type="entry name" value="PKS_dehydratase_sf"/>
</dbReference>
<dbReference type="InterPro" id="IPR020807">
    <property type="entry name" value="PKS_DH"/>
</dbReference>
<dbReference type="PROSITE" id="PS52019">
    <property type="entry name" value="PKS_MFAS_DH"/>
    <property type="match status" value="1"/>
</dbReference>
<dbReference type="Gene3D" id="3.40.47.10">
    <property type="match status" value="1"/>
</dbReference>
<dbReference type="GO" id="GO:0031177">
    <property type="term" value="F:phosphopantetheine binding"/>
    <property type="evidence" value="ECO:0007669"/>
    <property type="project" value="InterPro"/>
</dbReference>
<dbReference type="Pfam" id="PF00109">
    <property type="entry name" value="ketoacyl-synt"/>
    <property type="match status" value="1"/>
</dbReference>
<dbReference type="Pfam" id="PF08659">
    <property type="entry name" value="KR"/>
    <property type="match status" value="1"/>
</dbReference>
<gene>
    <name evidence="13" type="ORF">NUM_01020</name>
</gene>
<dbReference type="InterPro" id="IPR036291">
    <property type="entry name" value="NAD(P)-bd_dom_sf"/>
</dbReference>
<evidence type="ECO:0000256" key="8">
    <source>
        <dbReference type="PROSITE-ProRule" id="PRU01363"/>
    </source>
</evidence>
<dbReference type="CDD" id="cd08953">
    <property type="entry name" value="KR_2_SDR_x"/>
    <property type="match status" value="1"/>
</dbReference>
<dbReference type="PANTHER" id="PTHR43775">
    <property type="entry name" value="FATTY ACID SYNTHASE"/>
    <property type="match status" value="1"/>
</dbReference>
<dbReference type="Gene3D" id="3.40.50.720">
    <property type="entry name" value="NAD(P)-binding Rossmann-like Domain"/>
    <property type="match status" value="1"/>
</dbReference>
<sequence length="1833" mass="187696">MTDDNVERIALVGLACRVPGARDAGQFWSNLVDGVESIRFSNRDEQLKLGLPVEMVDHPDFVAAAPVIDDIEYFDPGLFGMSRREADVADPQHRLFLELSHTALQDAGYDPARYDGLVGVYAGTGATDYLWKNVRANPRLADSAGNLAVNIGNNPDYVATLVSYKLNLRGPSFTLHTACSTSMVAIHLACEALRNGECDMALAGGVCIELPHGGGYIAQDGGITAPDGHCRPFDARGAGTLWGSGGGVIVLKRLSDALADGDDVRAVILGNAINNDGAAKVGFSAPSVDGQTDVVAQALAMADIDPRTVSYVEAHGTATALGDPIEVAALSAAYGAQADDTGWCALGSVKSNIGHLSQGAGVAAVIKTVLALQHKLIPASINYETPNPAIDFATSPFYVNAVLSGWQPGDGPRRAGVSSFGIGGTNAHVVLEEAPAQADPRPAAPERVELIQLSARSEAALATVVDQLSSRLTEAPDTPLADVAYTLRVGREPHPYRTVVVAEDAAGAVRALADRKRHTDHVGKSAPQVAFLFSGQGAQYAGMAAQLRATEPVFAAAVAECAAVLGADPLAADAETLQQTRHAQPALFTVEYALARLWESWGVTPAAMIGHSIGEYVAATLAGVFAPADALRLVAARGRLMQSVSPGSMLAVQLSADEVAAALPAGLDIAAVNGPRTCVVSGPTELIDAYAESLTGQGIGRRRLRTSHAFHSASMEPVLAEFTELVAAVERHAPQRRYLSNRTGDWITAEQATDPAYWAAHLREPVRFGDCVARLRADGDWLAVECGPGSQLVGLARMQTPREARLPVPSLPGPDARQGDLATLYAAAGRLWAAGVELPGFGTPGRRIPLPTYPYERSYHWVDPAPSAAPAPVPPAPVDRGMAQWCSVPVWRQLPPAVDAPAAPRCLLLAAGESGDALAGALGPDTVRAPVLDPADRAGLAALLAELAAGSGVPQRIVHAWTLSPDAGVDEAVHSVVALGQALAEAALPGPVHLDVVTAGTRAVLGDDVTDPLAAGTAAAAWSLPTELPGVVTVRHVDAAHPSDVAAIAAELRVPPSGEYAQTVALRRGRRWAPEFEPVPLPARTDQLPDGGVYLITGGTGGIGGTVAADLARRCRARIVLLARTPLPPREQWPALAGGTDRVGRTIAAIERIEAAGGQVLPVAADVTDVAALRAVRERILDQYGRLDGIVHAAGVPGGGLIAMKTREAVDAVLAPKIAGTRALAEVFGADELSFVALCGSVTGVVGGLGQVDYAAANAYLDAVAQHGGGFGCPVLSVDWGAWSEVGMAVETARPAALGGPGTAATEAGTAATGAGTAATGAGTAATGAGTGARATEGGSGIAASGGGSAAAGSGGAAVTVTHPVLTERVDDGTSRVVRGRFGPGSHWVLGEHRIAGVPVLPGTGHLELARAAFAAAVPAPDEQAVVELRDVAFVAPLAVPDGTDTTVTVRLTPGDDGYDVQIVTGATTHVRGTAAWVRFAAPAPVALPPLRERLGAGTEVTSHRSRSGLVEFGGRWQNLRTTHRGPGEVLARLVAPAEVAAELADWPLHPALLDEATSLLDVDGGSFLPLGYGRITVHAPLPPRLWAHLVGQPGDEITTADIQLVDDDGRVLVDIADFMLRRVDPTAMATAVRATPTASAAPTASPAPTAAPAVGASAGGVVADVAGPGGTGGGGSAGGIAPADGAEVLWRLLAGGLGPQVAVSVRPMDEQFVAAAATIETLTGPVADDAAEALGDGAAPGTELEAQLAGIWADVLGVPVVGRDDDFFDLGGNSLVAVQLIGKVRTATGVKLPMRSLFETTTVAGMAELVEQRRDTAAAAPAPAIPRLARPR</sequence>
<evidence type="ECO:0000256" key="1">
    <source>
        <dbReference type="ARBA" id="ARBA00001957"/>
    </source>
</evidence>
<dbReference type="InterPro" id="IPR014030">
    <property type="entry name" value="Ketoacyl_synth_N"/>
</dbReference>
<dbReference type="InterPro" id="IPR016035">
    <property type="entry name" value="Acyl_Trfase/lysoPLipase"/>
</dbReference>
<dbReference type="InterPro" id="IPR009081">
    <property type="entry name" value="PP-bd_ACP"/>
</dbReference>
<dbReference type="FunFam" id="1.10.1200.10:FF:000016">
    <property type="entry name" value="Non-ribosomal peptide synthase"/>
    <property type="match status" value="1"/>
</dbReference>
<dbReference type="FunFam" id="3.40.47.10:FF:000042">
    <property type="entry name" value="Polyketide synthase Pks13"/>
    <property type="match status" value="1"/>
</dbReference>
<keyword evidence="4" id="KW-0808">Transferase</keyword>
<evidence type="ECO:0000256" key="7">
    <source>
        <dbReference type="ARBA" id="ARBA00023268"/>
    </source>
</evidence>
<evidence type="ECO:0000259" key="12">
    <source>
        <dbReference type="PROSITE" id="PS52019"/>
    </source>
</evidence>
<evidence type="ECO:0000256" key="5">
    <source>
        <dbReference type="ARBA" id="ARBA00022832"/>
    </source>
</evidence>
<dbReference type="CDD" id="cd00833">
    <property type="entry name" value="PKS"/>
    <property type="match status" value="1"/>
</dbReference>
<dbReference type="Pfam" id="PF02801">
    <property type="entry name" value="Ketoacyl-synt_C"/>
    <property type="match status" value="1"/>
</dbReference>
<dbReference type="GO" id="GO:0004312">
    <property type="term" value="F:fatty acid synthase activity"/>
    <property type="evidence" value="ECO:0007669"/>
    <property type="project" value="TreeGrafter"/>
</dbReference>
<proteinExistence type="predicted"/>
<dbReference type="PROSITE" id="PS00012">
    <property type="entry name" value="PHOSPHOPANTETHEINE"/>
    <property type="match status" value="1"/>
</dbReference>
<dbReference type="GO" id="GO:0004315">
    <property type="term" value="F:3-oxoacyl-[acyl-carrier-protein] synthase activity"/>
    <property type="evidence" value="ECO:0007669"/>
    <property type="project" value="InterPro"/>
</dbReference>
<dbReference type="GO" id="GO:0071770">
    <property type="term" value="P:DIM/DIP cell wall layer assembly"/>
    <property type="evidence" value="ECO:0007669"/>
    <property type="project" value="TreeGrafter"/>
</dbReference>
<dbReference type="SUPFAM" id="SSF47336">
    <property type="entry name" value="ACP-like"/>
    <property type="match status" value="1"/>
</dbReference>
<dbReference type="InterPro" id="IPR020841">
    <property type="entry name" value="PKS_Beta-ketoAc_synthase_dom"/>
</dbReference>
<dbReference type="InterPro" id="IPR006162">
    <property type="entry name" value="Ppantetheine_attach_site"/>
</dbReference>
<dbReference type="EMBL" id="BOPO01000002">
    <property type="protein sequence ID" value="GIL24847.1"/>
    <property type="molecule type" value="Genomic_DNA"/>
</dbReference>
<evidence type="ECO:0000256" key="3">
    <source>
        <dbReference type="ARBA" id="ARBA00022553"/>
    </source>
</evidence>
<name>A0A8J4EHC1_9ACTN</name>
<dbReference type="Pfam" id="PF00550">
    <property type="entry name" value="PP-binding"/>
    <property type="match status" value="1"/>
</dbReference>
<evidence type="ECO:0000313" key="13">
    <source>
        <dbReference type="EMBL" id="GIL24847.1"/>
    </source>
</evidence>
<dbReference type="GO" id="GO:0044550">
    <property type="term" value="P:secondary metabolite biosynthetic process"/>
    <property type="evidence" value="ECO:0007669"/>
    <property type="project" value="UniProtKB-ARBA"/>
</dbReference>
<feature type="region of interest" description="C-terminal hotdog fold" evidence="8">
    <location>
        <begin position="1496"/>
        <end position="1630"/>
    </location>
</feature>
<evidence type="ECO:0000313" key="14">
    <source>
        <dbReference type="Proteomes" id="UP000614996"/>
    </source>
</evidence>
<evidence type="ECO:0000256" key="4">
    <source>
        <dbReference type="ARBA" id="ARBA00022679"/>
    </source>
</evidence>
<dbReference type="Pfam" id="PF16197">
    <property type="entry name" value="KAsynt_C_assoc"/>
    <property type="match status" value="1"/>
</dbReference>
<dbReference type="SUPFAM" id="SSF53901">
    <property type="entry name" value="Thiolase-like"/>
    <property type="match status" value="1"/>
</dbReference>
<evidence type="ECO:0000259" key="11">
    <source>
        <dbReference type="PROSITE" id="PS52004"/>
    </source>
</evidence>
<dbReference type="PANTHER" id="PTHR43775:SF37">
    <property type="entry name" value="SI:DKEY-61P9.11"/>
    <property type="match status" value="1"/>
</dbReference>
<evidence type="ECO:0000256" key="6">
    <source>
        <dbReference type="ARBA" id="ARBA00023098"/>
    </source>
</evidence>
<dbReference type="Gene3D" id="3.30.70.3290">
    <property type="match status" value="1"/>
</dbReference>
<dbReference type="InterPro" id="IPR016036">
    <property type="entry name" value="Malonyl_transacylase_ACP-bd"/>
</dbReference>
<keyword evidence="6" id="KW-0443">Lipid metabolism</keyword>
<accession>A0A8J4EHC1</accession>
<dbReference type="PROSITE" id="PS52004">
    <property type="entry name" value="KS3_2"/>
    <property type="match status" value="1"/>
</dbReference>
<dbReference type="SMART" id="SM00822">
    <property type="entry name" value="PKS_KR"/>
    <property type="match status" value="1"/>
</dbReference>
<dbReference type="InterPro" id="IPR018201">
    <property type="entry name" value="Ketoacyl_synth_AS"/>
</dbReference>
<evidence type="ECO:0008006" key="15">
    <source>
        <dbReference type="Google" id="ProtNLM"/>
    </source>
</evidence>
<dbReference type="InterPro" id="IPR049551">
    <property type="entry name" value="PKS_DH_C"/>
</dbReference>
<dbReference type="SMART" id="SM00827">
    <property type="entry name" value="PKS_AT"/>
    <property type="match status" value="1"/>
</dbReference>
<dbReference type="SMART" id="SM00826">
    <property type="entry name" value="PKS_DH"/>
    <property type="match status" value="1"/>
</dbReference>
<protein>
    <recommendedName>
        <fullName evidence="15">Acyl transferase domain-containing protein</fullName>
    </recommendedName>
</protein>
<feature type="domain" description="PKS/mFAS DH" evidence="12">
    <location>
        <begin position="1363"/>
        <end position="1630"/>
    </location>
</feature>
<reference evidence="14" key="1">
    <citation type="journal article" date="2021" name="Int. J. Syst. Evol. Microbiol.">
        <title>Actinocatenispora comari sp. nov., an endophytic actinomycete isolated from aerial parts of Comarum salesowianum.</title>
        <authorList>
            <person name="Oyunbileg N."/>
            <person name="Iizaka Y."/>
            <person name="Hamada M."/>
            <person name="Davaapurev B.O."/>
            <person name="Fukumoto A."/>
            <person name="Tsetseg B."/>
            <person name="Kato F."/>
            <person name="Tamura T."/>
            <person name="Batkhuu J."/>
            <person name="Anzai Y."/>
        </authorList>
    </citation>
    <scope>NUCLEOTIDE SEQUENCE [LARGE SCALE GENOMIC DNA]</scope>
    <source>
        <strain evidence="14">NUM-2625</strain>
    </source>
</reference>
<keyword evidence="5" id="KW-0276">Fatty acid metabolism</keyword>
<dbReference type="GO" id="GO:0006633">
    <property type="term" value="P:fatty acid biosynthetic process"/>
    <property type="evidence" value="ECO:0007669"/>
    <property type="project" value="InterPro"/>
</dbReference>
<comment type="caution">
    <text evidence="13">The sequence shown here is derived from an EMBL/GenBank/DDBJ whole genome shotgun (WGS) entry which is preliminary data.</text>
</comment>
<dbReference type="SMART" id="SM00825">
    <property type="entry name" value="PKS_KS"/>
    <property type="match status" value="1"/>
</dbReference>
<dbReference type="Gene3D" id="3.40.50.1820">
    <property type="entry name" value="alpha/beta hydrolase"/>
    <property type="match status" value="1"/>
</dbReference>
<feature type="region of interest" description="Disordered" evidence="9">
    <location>
        <begin position="1298"/>
        <end position="1339"/>
    </location>
</feature>
<feature type="compositionally biased region" description="Low complexity" evidence="9">
    <location>
        <begin position="1298"/>
        <end position="1337"/>
    </location>
</feature>
<dbReference type="SMART" id="SM00823">
    <property type="entry name" value="PKS_PP"/>
    <property type="match status" value="1"/>
</dbReference>
<dbReference type="Gene3D" id="3.30.70.250">
    <property type="entry name" value="Malonyl-CoA ACP transacylase, ACP-binding"/>
    <property type="match status" value="1"/>
</dbReference>
<dbReference type="InterPro" id="IPR014031">
    <property type="entry name" value="Ketoacyl_synth_C"/>
</dbReference>
<dbReference type="PROSITE" id="PS00606">
    <property type="entry name" value="KS3_1"/>
    <property type="match status" value="1"/>
</dbReference>
<evidence type="ECO:0000256" key="9">
    <source>
        <dbReference type="SAM" id="MobiDB-lite"/>
    </source>
</evidence>
<dbReference type="Proteomes" id="UP000614996">
    <property type="component" value="Unassembled WGS sequence"/>
</dbReference>
<dbReference type="SUPFAM" id="SSF55048">
    <property type="entry name" value="Probable ACP-binding domain of malonyl-CoA ACP transacylase"/>
    <property type="match status" value="1"/>
</dbReference>
<dbReference type="Gene3D" id="3.10.129.110">
    <property type="entry name" value="Polyketide synthase dehydratase"/>
    <property type="match status" value="1"/>
</dbReference>
<dbReference type="Gene3D" id="3.40.366.10">
    <property type="entry name" value="Malonyl-Coenzyme A Acyl Carrier Protein, domain 2"/>
    <property type="match status" value="1"/>
</dbReference>
<dbReference type="InterPro" id="IPR050091">
    <property type="entry name" value="PKS_NRPS_Biosynth_Enz"/>
</dbReference>
<keyword evidence="14" id="KW-1185">Reference proteome</keyword>
<feature type="domain" description="Ketosynthase family 3 (KS3)" evidence="11">
    <location>
        <begin position="6"/>
        <end position="433"/>
    </location>
</feature>
<dbReference type="GO" id="GO:0005886">
    <property type="term" value="C:plasma membrane"/>
    <property type="evidence" value="ECO:0007669"/>
    <property type="project" value="TreeGrafter"/>
</dbReference>
<dbReference type="SUPFAM" id="SSF52151">
    <property type="entry name" value="FabD/lysophospholipase-like"/>
    <property type="match status" value="1"/>
</dbReference>
<dbReference type="SUPFAM" id="SSF51735">
    <property type="entry name" value="NAD(P)-binding Rossmann-fold domains"/>
    <property type="match status" value="2"/>
</dbReference>
<comment type="cofactor">
    <cofactor evidence="1">
        <name>pantetheine 4'-phosphate</name>
        <dbReference type="ChEBI" id="CHEBI:47942"/>
    </cofactor>
</comment>
<evidence type="ECO:0000259" key="10">
    <source>
        <dbReference type="PROSITE" id="PS50075"/>
    </source>
</evidence>
<keyword evidence="7" id="KW-0511">Multifunctional enzyme</keyword>
<dbReference type="RefSeq" id="WP_207122474.1">
    <property type="nucleotide sequence ID" value="NZ_BOPO01000002.1"/>
</dbReference>
<dbReference type="InterPro" id="IPR013968">
    <property type="entry name" value="PKS_KR"/>
</dbReference>
<dbReference type="PROSITE" id="PS50075">
    <property type="entry name" value="CARRIER"/>
    <property type="match status" value="1"/>
</dbReference>
<feature type="active site" description="Proton acceptor; for dehydratase activity" evidence="8">
    <location>
        <position position="1393"/>
    </location>
</feature>
<feature type="active site" description="Proton donor; for dehydratase activity" evidence="8">
    <location>
        <position position="1546"/>
    </location>
</feature>
<keyword evidence="3" id="KW-0597">Phosphoprotein</keyword>
<organism evidence="13 14">
    <name type="scientific">Actinocatenispora comari</name>
    <dbReference type="NCBI Taxonomy" id="2807577"/>
    <lineage>
        <taxon>Bacteria</taxon>
        <taxon>Bacillati</taxon>
        <taxon>Actinomycetota</taxon>
        <taxon>Actinomycetes</taxon>
        <taxon>Micromonosporales</taxon>
        <taxon>Micromonosporaceae</taxon>
        <taxon>Actinocatenispora</taxon>
    </lineage>
</organism>
<dbReference type="InterPro" id="IPR020806">
    <property type="entry name" value="PKS_PP-bd"/>
</dbReference>
<dbReference type="InterPro" id="IPR049900">
    <property type="entry name" value="PKS_mFAS_DH"/>
</dbReference>
<dbReference type="Pfam" id="PF00698">
    <property type="entry name" value="Acyl_transf_1"/>
    <property type="match status" value="1"/>
</dbReference>
<evidence type="ECO:0000256" key="2">
    <source>
        <dbReference type="ARBA" id="ARBA00022450"/>
    </source>
</evidence>